<keyword evidence="2" id="KW-1185">Reference proteome</keyword>
<dbReference type="AlphaFoldDB" id="A0A1G6KLV3"/>
<dbReference type="Pfam" id="PF02566">
    <property type="entry name" value="OsmC"/>
    <property type="match status" value="1"/>
</dbReference>
<dbReference type="InterPro" id="IPR015946">
    <property type="entry name" value="KH_dom-like_a/b"/>
</dbReference>
<reference evidence="1 2" key="1">
    <citation type="submission" date="2016-10" db="EMBL/GenBank/DDBJ databases">
        <authorList>
            <person name="de Groot N.N."/>
        </authorList>
    </citation>
    <scope>NUCLEOTIDE SEQUENCE [LARGE SCALE GENOMIC DNA]</scope>
    <source>
        <strain evidence="1 2">WG14</strain>
    </source>
</reference>
<accession>A0A1G6KLV3</accession>
<dbReference type="STRING" id="28234.SAMN04488588_0809"/>
<organism evidence="1 2">
    <name type="scientific">Geotoga petraea</name>
    <dbReference type="NCBI Taxonomy" id="28234"/>
    <lineage>
        <taxon>Bacteria</taxon>
        <taxon>Thermotogati</taxon>
        <taxon>Thermotogota</taxon>
        <taxon>Thermotogae</taxon>
        <taxon>Petrotogales</taxon>
        <taxon>Petrotogaceae</taxon>
        <taxon>Geotoga</taxon>
    </lineage>
</organism>
<evidence type="ECO:0000313" key="1">
    <source>
        <dbReference type="EMBL" id="SDC32020.1"/>
    </source>
</evidence>
<dbReference type="InterPro" id="IPR052924">
    <property type="entry name" value="OsmC/Ohr_hydroprdx_reductase"/>
</dbReference>
<dbReference type="SUPFAM" id="SSF82784">
    <property type="entry name" value="OsmC-like"/>
    <property type="match status" value="1"/>
</dbReference>
<dbReference type="Gene3D" id="3.30.300.20">
    <property type="match status" value="1"/>
</dbReference>
<dbReference type="InterPro" id="IPR036102">
    <property type="entry name" value="OsmC/Ohrsf"/>
</dbReference>
<dbReference type="Proteomes" id="UP000199322">
    <property type="component" value="Unassembled WGS sequence"/>
</dbReference>
<sequence length="143" mass="15612">MPNMQVNVKATKENPTKTVVKARNFEMIIDEPANLGGTDHGANPVEYVLAALSGCLNVVGHVVAKEMGFEIKSLEIELDGELNPARFMGKSDEERAGYQAINVKMKPETDADEATLKTWIEKVENRCPVSDNLANATPVNITL</sequence>
<dbReference type="EMBL" id="FMYV01000003">
    <property type="protein sequence ID" value="SDC32020.1"/>
    <property type="molecule type" value="Genomic_DNA"/>
</dbReference>
<dbReference type="RefSeq" id="WP_091403033.1">
    <property type="nucleotide sequence ID" value="NZ_FMYV01000003.1"/>
</dbReference>
<dbReference type="PANTHER" id="PTHR35368:SF1">
    <property type="entry name" value="HYDROPEROXIDE REDUCTASE"/>
    <property type="match status" value="1"/>
</dbReference>
<proteinExistence type="predicted"/>
<evidence type="ECO:0000313" key="2">
    <source>
        <dbReference type="Proteomes" id="UP000199322"/>
    </source>
</evidence>
<name>A0A1G6KLV3_9BACT</name>
<protein>
    <submittedName>
        <fullName evidence="1">Uncharacterized OsmC-related protein</fullName>
    </submittedName>
</protein>
<dbReference type="PANTHER" id="PTHR35368">
    <property type="entry name" value="HYDROPEROXIDE REDUCTASE"/>
    <property type="match status" value="1"/>
</dbReference>
<gene>
    <name evidence="1" type="ORF">SAMN04488588_0809</name>
</gene>
<dbReference type="InterPro" id="IPR003718">
    <property type="entry name" value="OsmC/Ohr_fam"/>
</dbReference>